<evidence type="ECO:0000256" key="6">
    <source>
        <dbReference type="ARBA" id="ARBA00023163"/>
    </source>
</evidence>
<evidence type="ECO:0000256" key="2">
    <source>
        <dbReference type="ARBA" id="ARBA00022840"/>
    </source>
</evidence>
<evidence type="ECO:0000259" key="8">
    <source>
        <dbReference type="PROSITE" id="PS50045"/>
    </source>
</evidence>
<dbReference type="CDD" id="cd00009">
    <property type="entry name" value="AAA"/>
    <property type="match status" value="1"/>
</dbReference>
<dbReference type="PANTHER" id="PTHR32071">
    <property type="entry name" value="TRANSCRIPTIONAL REGULATORY PROTEIN"/>
    <property type="match status" value="1"/>
</dbReference>
<evidence type="ECO:0000259" key="9">
    <source>
        <dbReference type="PROSITE" id="PS50110"/>
    </source>
</evidence>
<dbReference type="PROSITE" id="PS50045">
    <property type="entry name" value="SIGMA54_INTERACT_4"/>
    <property type="match status" value="1"/>
</dbReference>
<sequence>MTEQKPVVLVVDDERDHADGIVEALERLPVKALAVYTGEDAIEVLRSRRVDVVVTDLKLEGAADGLDVLHAARQNSDSTEVILITAYGTIENCKEAIRQGAFDYLVKPLDIDQLRTLVEQASRRAAGAGTRRVQSERSQEHFIFEGIMGDSPAMQRIFEIVRRVAPTNISVLIEGPSGTGKELLARSIHSNSRRRNKAFRPVNCAGLTETLLESELFGHVKGAFTGANTDRKGLFEIADEGTLFLDEIGDMPLTMQAKLLRVLEDGLVIPVGSNKPVSVDVRIISATNHTLNELIGQNKFREDLYFRIKGVNVSLPALRERPEDIPLLVQHFLQEAADEIGSRVSGVTDAAMQVLTNHDWPGNIRQLKNVVRTMVVMCDRDRLDVQDLPPEISRRRQLTGGTAASANLAGVSLNDLEKKAILDTLTKTEGNREKAARILGIGERTLYRKIKEYNL</sequence>
<evidence type="ECO:0000313" key="11">
    <source>
        <dbReference type="Proteomes" id="UP001431776"/>
    </source>
</evidence>
<keyword evidence="7" id="KW-0597">Phosphoprotein</keyword>
<evidence type="ECO:0000256" key="4">
    <source>
        <dbReference type="ARBA" id="ARBA00023125"/>
    </source>
</evidence>
<evidence type="ECO:0000256" key="5">
    <source>
        <dbReference type="ARBA" id="ARBA00023159"/>
    </source>
</evidence>
<name>A0AAW6TQJ2_9BACT</name>
<dbReference type="InterPro" id="IPR058031">
    <property type="entry name" value="AAA_lid_NorR"/>
</dbReference>
<dbReference type="FunFam" id="1.10.8.60:FF:000014">
    <property type="entry name" value="DNA-binding transcriptional regulator NtrC"/>
    <property type="match status" value="1"/>
</dbReference>
<gene>
    <name evidence="10" type="ORF">QJ522_02535</name>
</gene>
<dbReference type="Gene3D" id="1.10.8.60">
    <property type="match status" value="1"/>
</dbReference>
<evidence type="ECO:0000256" key="7">
    <source>
        <dbReference type="PROSITE-ProRule" id="PRU00169"/>
    </source>
</evidence>
<dbReference type="SMART" id="SM00382">
    <property type="entry name" value="AAA"/>
    <property type="match status" value="1"/>
</dbReference>
<dbReference type="CDD" id="cd00156">
    <property type="entry name" value="REC"/>
    <property type="match status" value="1"/>
</dbReference>
<dbReference type="InterPro" id="IPR003593">
    <property type="entry name" value="AAA+_ATPase"/>
</dbReference>
<dbReference type="InterPro" id="IPR001789">
    <property type="entry name" value="Sig_transdc_resp-reg_receiver"/>
</dbReference>
<dbReference type="SUPFAM" id="SSF46689">
    <property type="entry name" value="Homeodomain-like"/>
    <property type="match status" value="1"/>
</dbReference>
<dbReference type="AlphaFoldDB" id="A0AAW6TQJ2"/>
<protein>
    <submittedName>
        <fullName evidence="10">Sigma-54 dependent transcriptional regulator</fullName>
    </submittedName>
</protein>
<dbReference type="RefSeq" id="WP_349243319.1">
    <property type="nucleotide sequence ID" value="NZ_JASCXX010000002.1"/>
</dbReference>
<proteinExistence type="predicted"/>
<dbReference type="Pfam" id="PF02954">
    <property type="entry name" value="HTH_8"/>
    <property type="match status" value="1"/>
</dbReference>
<accession>A0AAW6TQJ2</accession>
<dbReference type="SUPFAM" id="SSF52172">
    <property type="entry name" value="CheY-like"/>
    <property type="match status" value="1"/>
</dbReference>
<dbReference type="SUPFAM" id="SSF52540">
    <property type="entry name" value="P-loop containing nucleoside triphosphate hydrolases"/>
    <property type="match status" value="1"/>
</dbReference>
<dbReference type="PANTHER" id="PTHR32071:SF119">
    <property type="entry name" value="SIGMA L-DEPENDENT TRANSCRIPTIONAL REGULATOR YPLP-RELATED"/>
    <property type="match status" value="1"/>
</dbReference>
<dbReference type="InterPro" id="IPR002078">
    <property type="entry name" value="Sigma_54_int"/>
</dbReference>
<dbReference type="PROSITE" id="PS00676">
    <property type="entry name" value="SIGMA54_INTERACT_2"/>
    <property type="match status" value="1"/>
</dbReference>
<keyword evidence="2" id="KW-0067">ATP-binding</keyword>
<reference evidence="10" key="1">
    <citation type="submission" date="2023-05" db="EMBL/GenBank/DDBJ databases">
        <title>Anaerotaeda fermentans gen. nov., sp. nov., a novel anaerobic planctomycete of the new family within the order Sedimentisphaerales isolated from Taman Peninsula, Russia.</title>
        <authorList>
            <person name="Khomyakova M.A."/>
            <person name="Merkel A.Y."/>
            <person name="Slobodkin A.I."/>
        </authorList>
    </citation>
    <scope>NUCLEOTIDE SEQUENCE</scope>
    <source>
        <strain evidence="10">M17dextr</strain>
    </source>
</reference>
<dbReference type="InterPro" id="IPR025943">
    <property type="entry name" value="Sigma_54_int_dom_ATP-bd_2"/>
</dbReference>
<dbReference type="Proteomes" id="UP001431776">
    <property type="component" value="Unassembled WGS sequence"/>
</dbReference>
<dbReference type="Gene3D" id="3.40.50.2300">
    <property type="match status" value="1"/>
</dbReference>
<dbReference type="Pfam" id="PF25601">
    <property type="entry name" value="AAA_lid_14"/>
    <property type="match status" value="1"/>
</dbReference>
<dbReference type="Pfam" id="PF00072">
    <property type="entry name" value="Response_reg"/>
    <property type="match status" value="1"/>
</dbReference>
<dbReference type="Gene3D" id="1.10.10.60">
    <property type="entry name" value="Homeodomain-like"/>
    <property type="match status" value="1"/>
</dbReference>
<feature type="domain" description="Response regulatory" evidence="9">
    <location>
        <begin position="7"/>
        <end position="122"/>
    </location>
</feature>
<evidence type="ECO:0000256" key="1">
    <source>
        <dbReference type="ARBA" id="ARBA00022741"/>
    </source>
</evidence>
<keyword evidence="3" id="KW-0805">Transcription regulation</keyword>
<dbReference type="InterPro" id="IPR011006">
    <property type="entry name" value="CheY-like_superfamily"/>
</dbReference>
<dbReference type="InterPro" id="IPR025944">
    <property type="entry name" value="Sigma_54_int_dom_CS"/>
</dbReference>
<feature type="modified residue" description="4-aspartylphosphate" evidence="7">
    <location>
        <position position="56"/>
    </location>
</feature>
<dbReference type="Gene3D" id="3.40.50.300">
    <property type="entry name" value="P-loop containing nucleotide triphosphate hydrolases"/>
    <property type="match status" value="1"/>
</dbReference>
<dbReference type="GO" id="GO:0043565">
    <property type="term" value="F:sequence-specific DNA binding"/>
    <property type="evidence" value="ECO:0007669"/>
    <property type="project" value="InterPro"/>
</dbReference>
<evidence type="ECO:0000313" key="10">
    <source>
        <dbReference type="EMBL" id="MDI6447908.1"/>
    </source>
</evidence>
<dbReference type="SMART" id="SM00448">
    <property type="entry name" value="REC"/>
    <property type="match status" value="1"/>
</dbReference>
<dbReference type="InterPro" id="IPR027417">
    <property type="entry name" value="P-loop_NTPase"/>
</dbReference>
<organism evidence="10 11">
    <name type="scientific">Anaerobaca lacustris</name>
    <dbReference type="NCBI Taxonomy" id="3044600"/>
    <lineage>
        <taxon>Bacteria</taxon>
        <taxon>Pseudomonadati</taxon>
        <taxon>Planctomycetota</taxon>
        <taxon>Phycisphaerae</taxon>
        <taxon>Sedimentisphaerales</taxon>
        <taxon>Anaerobacaceae</taxon>
        <taxon>Anaerobaca</taxon>
    </lineage>
</organism>
<keyword evidence="1" id="KW-0547">Nucleotide-binding</keyword>
<keyword evidence="6" id="KW-0804">Transcription</keyword>
<keyword evidence="4" id="KW-0238">DNA-binding</keyword>
<dbReference type="PROSITE" id="PS50110">
    <property type="entry name" value="RESPONSE_REGULATORY"/>
    <property type="match status" value="1"/>
</dbReference>
<comment type="caution">
    <text evidence="10">The sequence shown here is derived from an EMBL/GenBank/DDBJ whole genome shotgun (WGS) entry which is preliminary data.</text>
</comment>
<keyword evidence="11" id="KW-1185">Reference proteome</keyword>
<dbReference type="GO" id="GO:0005524">
    <property type="term" value="F:ATP binding"/>
    <property type="evidence" value="ECO:0007669"/>
    <property type="project" value="UniProtKB-KW"/>
</dbReference>
<dbReference type="FunFam" id="3.40.50.300:FF:000006">
    <property type="entry name" value="DNA-binding transcriptional regulator NtrC"/>
    <property type="match status" value="1"/>
</dbReference>
<dbReference type="InterPro" id="IPR009057">
    <property type="entry name" value="Homeodomain-like_sf"/>
</dbReference>
<dbReference type="GO" id="GO:0000160">
    <property type="term" value="P:phosphorelay signal transduction system"/>
    <property type="evidence" value="ECO:0007669"/>
    <property type="project" value="InterPro"/>
</dbReference>
<dbReference type="EMBL" id="JASCXX010000002">
    <property type="protein sequence ID" value="MDI6447908.1"/>
    <property type="molecule type" value="Genomic_DNA"/>
</dbReference>
<dbReference type="Pfam" id="PF00158">
    <property type="entry name" value="Sigma54_activat"/>
    <property type="match status" value="1"/>
</dbReference>
<keyword evidence="5" id="KW-0010">Activator</keyword>
<feature type="domain" description="Sigma-54 factor interaction" evidence="8">
    <location>
        <begin position="147"/>
        <end position="376"/>
    </location>
</feature>
<dbReference type="PROSITE" id="PS00688">
    <property type="entry name" value="SIGMA54_INTERACT_3"/>
    <property type="match status" value="1"/>
</dbReference>
<dbReference type="PRINTS" id="PR01590">
    <property type="entry name" value="HTHFIS"/>
</dbReference>
<evidence type="ECO:0000256" key="3">
    <source>
        <dbReference type="ARBA" id="ARBA00023015"/>
    </source>
</evidence>
<dbReference type="InterPro" id="IPR002197">
    <property type="entry name" value="HTH_Fis"/>
</dbReference>
<dbReference type="GO" id="GO:0006355">
    <property type="term" value="P:regulation of DNA-templated transcription"/>
    <property type="evidence" value="ECO:0007669"/>
    <property type="project" value="InterPro"/>
</dbReference>